<dbReference type="RefSeq" id="WP_038238722.1">
    <property type="nucleotide sequence ID" value="NZ_JACXBC010000106.1"/>
</dbReference>
<comment type="caution">
    <text evidence="2">The sequence shown here is derived from an EMBL/GenBank/DDBJ whole genome shotgun (WGS) entry which is preliminary data.</text>
</comment>
<evidence type="ECO:0000256" key="1">
    <source>
        <dbReference type="SAM" id="Phobius"/>
    </source>
</evidence>
<keyword evidence="1" id="KW-0472">Membrane</keyword>
<reference evidence="2" key="1">
    <citation type="submission" date="2020-09" db="EMBL/GenBank/DDBJ databases">
        <authorList>
            <person name="Palma L."/>
            <person name="Caballero P."/>
            <person name="Berry C."/>
            <person name="Del Valle E."/>
        </authorList>
    </citation>
    <scope>NUCLEOTIDE SEQUENCE</scope>
    <source>
        <strain evidence="2">M</strain>
    </source>
</reference>
<dbReference type="AlphaFoldDB" id="A0AAW3YX15"/>
<dbReference type="EMBL" id="JACXBF010000448">
    <property type="protein sequence ID" value="MBD2802091.1"/>
    <property type="molecule type" value="Genomic_DNA"/>
</dbReference>
<reference evidence="2" key="2">
    <citation type="journal article" date="2024" name="Toxins">
        <title>Genome Sequence Analysis of Native Xenorhabdus Strains Isolated from Entomopathogenic Nematodes in Argentina.</title>
        <authorList>
            <person name="Palma L."/>
            <person name="Frizzo L."/>
            <person name="Kaiser S."/>
            <person name="Berry C."/>
            <person name="Caballero P."/>
            <person name="Bode H.B."/>
            <person name="Del Valle E.E."/>
        </authorList>
    </citation>
    <scope>NUCLEOTIDE SEQUENCE</scope>
    <source>
        <strain evidence="2">M</strain>
    </source>
</reference>
<evidence type="ECO:0000313" key="2">
    <source>
        <dbReference type="EMBL" id="MBD2802091.1"/>
    </source>
</evidence>
<proteinExistence type="predicted"/>
<name>A0AAW3YX15_9GAMM</name>
<feature type="transmembrane region" description="Helical" evidence="1">
    <location>
        <begin position="6"/>
        <end position="30"/>
    </location>
</feature>
<sequence length="111" mass="12190">MTDNKMSFIGSVVGSVSFLFCCMSSGSGVAPIKKMERVRAISNNMSIERVYPCFITSGISGVVKQHNKFYPNLNLIGCLTLCLLLHNPQNIIVSTQYATVVFGIAFKVFMN</sequence>
<protein>
    <submittedName>
        <fullName evidence="2">Uncharacterized protein</fullName>
    </submittedName>
</protein>
<keyword evidence="1" id="KW-1133">Transmembrane helix</keyword>
<gene>
    <name evidence="2" type="ORF">ID854_17015</name>
</gene>
<keyword evidence="1" id="KW-0812">Transmembrane</keyword>
<dbReference type="Proteomes" id="UP001193920">
    <property type="component" value="Unassembled WGS sequence"/>
</dbReference>
<organism evidence="2">
    <name type="scientific">Xenorhabdus szentirmaii</name>
    <dbReference type="NCBI Taxonomy" id="290112"/>
    <lineage>
        <taxon>Bacteria</taxon>
        <taxon>Pseudomonadati</taxon>
        <taxon>Pseudomonadota</taxon>
        <taxon>Gammaproteobacteria</taxon>
        <taxon>Enterobacterales</taxon>
        <taxon>Morganellaceae</taxon>
        <taxon>Xenorhabdus</taxon>
    </lineage>
</organism>
<accession>A0AAW3YX15</accession>